<feature type="region of interest" description="Disordered" evidence="2">
    <location>
        <begin position="28"/>
        <end position="56"/>
    </location>
</feature>
<gene>
    <name evidence="4" type="ORF">MJA45_11360</name>
</gene>
<accession>A0AA96LHW0</accession>
<dbReference type="PANTHER" id="PTHR43649:SF33">
    <property type="entry name" value="POLYGALACTURONAN_RHAMNOGALACTURONAN-BINDING PROTEIN YTCQ"/>
    <property type="match status" value="1"/>
</dbReference>
<name>A0AA96LHW0_9BACL</name>
<dbReference type="PROSITE" id="PS51257">
    <property type="entry name" value="PROKAR_LIPOPROTEIN"/>
    <property type="match status" value="1"/>
</dbReference>
<keyword evidence="5" id="KW-1185">Reference proteome</keyword>
<evidence type="ECO:0000256" key="3">
    <source>
        <dbReference type="SAM" id="SignalP"/>
    </source>
</evidence>
<dbReference type="InterPro" id="IPR050490">
    <property type="entry name" value="Bact_solute-bd_prot1"/>
</dbReference>
<dbReference type="CDD" id="cd13580">
    <property type="entry name" value="PBP2_AlgQ_like_1"/>
    <property type="match status" value="1"/>
</dbReference>
<evidence type="ECO:0000313" key="4">
    <source>
        <dbReference type="EMBL" id="WNQ13579.1"/>
    </source>
</evidence>
<evidence type="ECO:0000256" key="2">
    <source>
        <dbReference type="SAM" id="MobiDB-lite"/>
    </source>
</evidence>
<evidence type="ECO:0000313" key="5">
    <source>
        <dbReference type="Proteomes" id="UP001305702"/>
    </source>
</evidence>
<organism evidence="4 5">
    <name type="scientific">Paenibacillus aurantius</name>
    <dbReference type="NCBI Taxonomy" id="2918900"/>
    <lineage>
        <taxon>Bacteria</taxon>
        <taxon>Bacillati</taxon>
        <taxon>Bacillota</taxon>
        <taxon>Bacilli</taxon>
        <taxon>Bacillales</taxon>
        <taxon>Paenibacillaceae</taxon>
        <taxon>Paenibacillus</taxon>
    </lineage>
</organism>
<dbReference type="Gene3D" id="3.40.190.10">
    <property type="entry name" value="Periplasmic binding protein-like II"/>
    <property type="match status" value="2"/>
</dbReference>
<proteinExistence type="predicted"/>
<dbReference type="SUPFAM" id="SSF53850">
    <property type="entry name" value="Periplasmic binding protein-like II"/>
    <property type="match status" value="1"/>
</dbReference>
<keyword evidence="1 3" id="KW-0732">Signal</keyword>
<protein>
    <submittedName>
        <fullName evidence="4">Extracellular solute-binding protein</fullName>
    </submittedName>
</protein>
<feature type="chain" id="PRO_5041720504" evidence="3">
    <location>
        <begin position="25"/>
        <end position="551"/>
    </location>
</feature>
<sequence>MKRYRKQSLAVVSVLALAFTAACGTKDAGSGTEASGSPAQSAAPKGNEGPLSKYDPPINVRSAINDVGKDFLAPGDTLENNVWLKGYENELGIKVKYDWVVERANAANKMNATLASGDIPDIFSVNQTQYKQLLDAGKIADLTDAFNKYGSEQLKQFYTEGGDGLKPVKQDGKLFGLTDYSGTIDAAPMVYIRSDWMKKLNLEPPKTMDDLLNIAKAFSEKDPDGNGKKDTFGIQLNKDLDAGWTIKLDGFANGYHAFPQMWVKDSSGKLVYGSIQPEMKPALAKLQELYKAGIIEQEFGTKDVTKASETIMAGKSGIFFGPLASPFAISAMMKDPNIDWTAYPIPSADGKPAVVGSRILNATVFVVRKGFEHPEALVKMLNFSVEKLYGKSAEKEAATYLGTGGQGFQVAPVKLLQPNKNITIYKNVSAALKANDPSKLNREEKGNYDFIMKYRGGDRAQWVYERIFGPVSSISVIEQYMNNKLMKVNEFSAPPTATMATKKATLDKLELETFTKIIYGESPVDEFDKFVENWKKLGGDQITNEVNQASK</sequence>
<dbReference type="AlphaFoldDB" id="A0AA96LHW0"/>
<feature type="signal peptide" evidence="3">
    <location>
        <begin position="1"/>
        <end position="24"/>
    </location>
</feature>
<dbReference type="PANTHER" id="PTHR43649">
    <property type="entry name" value="ARABINOSE-BINDING PROTEIN-RELATED"/>
    <property type="match status" value="1"/>
</dbReference>
<dbReference type="EMBL" id="CP130318">
    <property type="protein sequence ID" value="WNQ13579.1"/>
    <property type="molecule type" value="Genomic_DNA"/>
</dbReference>
<reference evidence="4 5" key="1">
    <citation type="submission" date="2022-02" db="EMBL/GenBank/DDBJ databases">
        <title>Paenibacillus sp. MBLB1776 Whole Genome Shotgun Sequencing.</title>
        <authorList>
            <person name="Hwang C.Y."/>
            <person name="Cho E.-S."/>
            <person name="Seo M.-J."/>
        </authorList>
    </citation>
    <scope>NUCLEOTIDE SEQUENCE [LARGE SCALE GENOMIC DNA]</scope>
    <source>
        <strain evidence="4 5">MBLB1776</strain>
    </source>
</reference>
<dbReference type="KEGG" id="paun:MJA45_11360"/>
<dbReference type="RefSeq" id="WP_315607362.1">
    <property type="nucleotide sequence ID" value="NZ_CP130318.1"/>
</dbReference>
<dbReference type="Proteomes" id="UP001305702">
    <property type="component" value="Chromosome"/>
</dbReference>
<evidence type="ECO:0000256" key="1">
    <source>
        <dbReference type="ARBA" id="ARBA00022729"/>
    </source>
</evidence>